<evidence type="ECO:0000256" key="13">
    <source>
        <dbReference type="SAM" id="Coils"/>
    </source>
</evidence>
<keyword evidence="11" id="KW-0539">Nucleus</keyword>
<dbReference type="PANTHER" id="PTHR19306">
    <property type="entry name" value="STRUCTURAL MAINTENANCE OF CHROMOSOMES 5,6 SMC5, SMC6"/>
    <property type="match status" value="1"/>
</dbReference>
<dbReference type="Pfam" id="PF13207">
    <property type="entry name" value="AAA_17"/>
    <property type="match status" value="1"/>
</dbReference>
<evidence type="ECO:0000256" key="11">
    <source>
        <dbReference type="ARBA" id="ARBA00023242"/>
    </source>
</evidence>
<evidence type="ECO:0000313" key="17">
    <source>
        <dbReference type="Proteomes" id="UP001148018"/>
    </source>
</evidence>
<dbReference type="GO" id="GO:0030915">
    <property type="term" value="C:Smc5-Smc6 complex"/>
    <property type="evidence" value="ECO:0007669"/>
    <property type="project" value="TreeGrafter"/>
</dbReference>
<keyword evidence="5" id="KW-0547">Nucleotide-binding</keyword>
<feature type="coiled-coil region" evidence="13">
    <location>
        <begin position="434"/>
        <end position="469"/>
    </location>
</feature>
<dbReference type="GO" id="GO:0035861">
    <property type="term" value="C:site of double-strand break"/>
    <property type="evidence" value="ECO:0007669"/>
    <property type="project" value="TreeGrafter"/>
</dbReference>
<dbReference type="Gene3D" id="3.40.50.300">
    <property type="entry name" value="P-loop containing nucleotide triphosphate hydrolases"/>
    <property type="match status" value="5"/>
</dbReference>
<feature type="compositionally biased region" description="Basic and acidic residues" evidence="14">
    <location>
        <begin position="1"/>
        <end position="10"/>
    </location>
</feature>
<name>A0A9Q0EHR8_9TELE</name>
<dbReference type="InterPro" id="IPR003395">
    <property type="entry name" value="RecF/RecN/SMC_N"/>
</dbReference>
<dbReference type="PANTHER" id="PTHR19306:SF7">
    <property type="entry name" value="SI:DKEY-119F1.1"/>
    <property type="match status" value="1"/>
</dbReference>
<evidence type="ECO:0000256" key="7">
    <source>
        <dbReference type="ARBA" id="ARBA00022840"/>
    </source>
</evidence>
<dbReference type="OrthoDB" id="10072614at2759"/>
<evidence type="ECO:0000313" key="16">
    <source>
        <dbReference type="EMBL" id="KAJ3607116.1"/>
    </source>
</evidence>
<keyword evidence="17" id="KW-1185">Reference proteome</keyword>
<evidence type="ECO:0000259" key="15">
    <source>
        <dbReference type="Pfam" id="PF02463"/>
    </source>
</evidence>
<dbReference type="GO" id="GO:0005524">
    <property type="term" value="F:ATP binding"/>
    <property type="evidence" value="ECO:0007669"/>
    <property type="project" value="UniProtKB-KW"/>
</dbReference>
<dbReference type="FunFam" id="3.40.50.300:FF:000959">
    <property type="entry name" value="structural maintenance of chromosomes protein 6"/>
    <property type="match status" value="1"/>
</dbReference>
<proteinExistence type="inferred from homology"/>
<organism evidence="16 17">
    <name type="scientific">Muraenolepis orangiensis</name>
    <name type="common">Patagonian moray cod</name>
    <dbReference type="NCBI Taxonomy" id="630683"/>
    <lineage>
        <taxon>Eukaryota</taxon>
        <taxon>Metazoa</taxon>
        <taxon>Chordata</taxon>
        <taxon>Craniata</taxon>
        <taxon>Vertebrata</taxon>
        <taxon>Euteleostomi</taxon>
        <taxon>Actinopterygii</taxon>
        <taxon>Neopterygii</taxon>
        <taxon>Teleostei</taxon>
        <taxon>Neoteleostei</taxon>
        <taxon>Acanthomorphata</taxon>
        <taxon>Zeiogadaria</taxon>
        <taxon>Gadariae</taxon>
        <taxon>Gadiformes</taxon>
        <taxon>Muraenolepidoidei</taxon>
        <taxon>Muraenolepididae</taxon>
        <taxon>Muraenolepis</taxon>
    </lineage>
</organism>
<keyword evidence="4" id="KW-0158">Chromosome</keyword>
<dbReference type="Pfam" id="PF02463">
    <property type="entry name" value="SMC_N"/>
    <property type="match status" value="1"/>
</dbReference>
<comment type="caution">
    <text evidence="16">The sequence shown here is derived from an EMBL/GenBank/DDBJ whole genome shotgun (WGS) entry which is preliminary data.</text>
</comment>
<dbReference type="SUPFAM" id="SSF57997">
    <property type="entry name" value="Tropomyosin"/>
    <property type="match status" value="1"/>
</dbReference>
<sequence length="2403" mass="272827">MYPRPEKSNTEQESSVESPLEEEVDQGEDEQEEEENVFQNDDVDQMVLTPENFADKSSLRINLYKDTILRPLEAVMSRLESMALKRPSVPVLLSQADEEEIPEEELPEEESETEDLLRAVCSSRTVAPGFRWRRSRWGSVCPVALQEGSIIQGKRLFCVGFQDKAYVLSSREAYRKFLANPRRYLLPPMPASPCRVSVVGPPLSGKSTLCGLLARHYGARVVDVEALLLQPVQATLEQERLEEMTEDPLRTELCVEVLEKQIKEIEEADADATRKTSWILDNFPDNFSQLASLQQAHPKLLPDLFVCLVDSTDERSTLLKRMYEMDRESVDKAVKKRLEAERTGRKEAEQGVAVGDESQTQLKTMEEEADYTAPTEQRALGYPDGPEMDGHRLRIEGFSGEWNRMEPALTSRWALLDIGKPFQHARWEVSDVDLQEDKEDAEALQELVAEKANNEEEEEREEEDTTSNKLFGDTLHFCPVALKDHGVLWPGKDEVAAKYRDKTYYFSSTEALKRFLHQPLEFVATTGPLKPPALRVLMLGPRGSGKTTHGRWLAQQLGIFHIQFRERLQELILAKTGSQVAALSEEEAAVKAYLSNGVPLPPEILDTMLALYWEQEPFRSTGFLLEGFPQSAEEVGHLAGRGLFPDVAVVMVADVSAVVKHLLPPRLRVWKERRDRRRARARLATDLRRKLQELLTEHSIPSLSVDASRKPRIVRCLLLQKIQPLLANRESLFQRCQPLGHSLARKLLYTSYKFHSAFGCLDPVKFIYFFASKETRHTFMRNPIKYLRQSKPSPSRHVTVAVIGPPKSGKTTVAQMFVREQGLARLSVGEAVRTVLSTQGHTELASQMRECLSSGLVVPDELAVRCLEVALMSLACSARGYVLDGFPVTLKQTALMEARSIIPIVVLELELDTVEVLKRGLVDQTKSKPHPMPDSSEILHIRNSHYKREAVELRRHFRQQYRNWVQLDGSRSKWWLCVHALEEISLAMNCVHGYLERSHDGRAACIDRLCVTPKEMGSRLGEFGLYCPVCLALHCHLVDTSGNASLATAAEYRTRYYKMCCADHLERFLTTPDQFVIPGSPHALPPAHLLPRPLTEGQVKDRFPLQLEMRGFCPVTYLDGKQRLPETYWDQKLPNKLPPICEPLRLTSLPMLGYLQQGAAEAVVKAMTAVGGLKPKYPFLSVKKSALVYMAYYLKAVNPHSSDYVRQKYKKRLVSFEESCELIPYLASTMMRTGTSPSAQPADFEFRLHRLLALREPGTASELRVNAGEEEEGGLVESITLKNFMCHSLLGPFTFGSNVNFVVGNNGSGKSAVLTALIVAMGGTALATNRGSSLKGFVKEGENSAEVSVSLRNMGRDSYKPEDYGQTIIIDVKLTREGIRTYKLKNKSGQIVSTKKEELLAMLDNFNIQVDNPMSILTQEMSKQFLHSKGEAEKYMFFMKATQLEQVKYDFMFIKEAKEHTEEKVTQIAECLKELKRTFLEKEDRFKSLSSLDDMQAKLEELQKQMAWSLVSEIERELLPVRQKLKMDTLSTAKFDSKVEEEKEKVSNAEQKYKQIHDQLNSITVRIQELQPQCIELKAEVQKQDGLLKAKEVTNHRCKTSLRDLETDRIQLCSKIDELKLSISQTTGAESQVKERRVQQLQAELEDLSHQDATLGQQIDQYQQATSRANDELGKLRNEQGGIQRAIDASRRNLQTMEASSSNRLRRFGEHMPALLNAIQETYQAGRFKERPRGPLGYCIGIKDTQMALAVEICLKGQLQAFTCDNHADEKVLQGLMAKTFPPGQRPSIITSHFLGRVHDTSRRGVNHPTYQSVLQCLDIEDPVVANCLIDQRGIESVLLFKSRAEARQVMQGASPPKNCMHAFSADGDQVFVNRVWTAEQCRANFLFGDVEEEIRHLQREMENQTAQVGRYQQRKNKVEDDIGKNKDLLKTAHAEQKRTQGKARKLQLELTEMQNVEEPQSEDLKPLEEDLQEIIGKIASKQVQCEEARAQLAQLRASFEEAEQRYKKHKDKISAIAEEADSMKEDLSRCDQEVMKCKHHKKHYEDKRKTHLDNIQALKASLEEQEQELAASVAKATEISQERVEVRRTVKSLESEINRLKFKITAEQDQQGNREEIVKQYKEAYENYNNMTQQMKGLSCFLRLLGQIITDRLGSFTRLRKLTSARCKYYFDTLLSQRGYTGSLTFDHNHGTLSISVQPGEGDKADLSDMRSLSGGERSFSTVCFVLSLWAITEAPFRCLDEFDVFMDMVNRRISMDMMLKIAKAQRFRQFIFLTPQSMRTAASCGVRAAASYQRQVDWTADPGSPAPSEGPREDTSRQAHFAFLPERYEPLVDDEAEQEAKDARKQQKKLKYKRVKKRVGKAWRGSLKCLILGLQSFTLPFTTPISTVTAYYTSEFQPGRG</sequence>
<feature type="region of interest" description="Disordered" evidence="14">
    <location>
        <begin position="366"/>
        <end position="388"/>
    </location>
</feature>
<evidence type="ECO:0000256" key="4">
    <source>
        <dbReference type="ARBA" id="ARBA00022454"/>
    </source>
</evidence>
<comment type="subcellular location">
    <subcellularLocation>
        <location evidence="2">Chromosome</location>
    </subcellularLocation>
    <subcellularLocation>
        <location evidence="1">Nucleus</location>
    </subcellularLocation>
</comment>
<keyword evidence="9" id="KW-0233">DNA recombination</keyword>
<keyword evidence="7" id="KW-0067">ATP-binding</keyword>
<evidence type="ECO:0000256" key="9">
    <source>
        <dbReference type="ARBA" id="ARBA00023172"/>
    </source>
</evidence>
<feature type="coiled-coil region" evidence="13">
    <location>
        <begin position="1532"/>
        <end position="1559"/>
    </location>
</feature>
<dbReference type="GO" id="GO:0000724">
    <property type="term" value="P:double-strand break repair via homologous recombination"/>
    <property type="evidence" value="ECO:0007669"/>
    <property type="project" value="TreeGrafter"/>
</dbReference>
<dbReference type="GO" id="GO:0003697">
    <property type="term" value="F:single-stranded DNA binding"/>
    <property type="evidence" value="ECO:0007669"/>
    <property type="project" value="TreeGrafter"/>
</dbReference>
<evidence type="ECO:0000256" key="10">
    <source>
        <dbReference type="ARBA" id="ARBA00023204"/>
    </source>
</evidence>
<evidence type="ECO:0000256" key="14">
    <source>
        <dbReference type="SAM" id="MobiDB-lite"/>
    </source>
</evidence>
<keyword evidence="6" id="KW-0227">DNA damage</keyword>
<evidence type="ECO:0000256" key="1">
    <source>
        <dbReference type="ARBA" id="ARBA00004123"/>
    </source>
</evidence>
<gene>
    <name evidence="16" type="ORF">NHX12_026630</name>
</gene>
<keyword evidence="10" id="KW-0234">DNA repair</keyword>
<feature type="region of interest" description="Disordered" evidence="14">
    <location>
        <begin position="1"/>
        <end position="45"/>
    </location>
</feature>
<dbReference type="EMBL" id="JANIIK010000042">
    <property type="protein sequence ID" value="KAJ3607116.1"/>
    <property type="molecule type" value="Genomic_DNA"/>
</dbReference>
<dbReference type="Pfam" id="PF00406">
    <property type="entry name" value="ADK"/>
    <property type="match status" value="1"/>
</dbReference>
<feature type="coiled-coil region" evidence="13">
    <location>
        <begin position="1972"/>
        <end position="2135"/>
    </location>
</feature>
<dbReference type="GO" id="GO:0003684">
    <property type="term" value="F:damaged DNA binding"/>
    <property type="evidence" value="ECO:0007669"/>
    <property type="project" value="TreeGrafter"/>
</dbReference>
<accession>A0A9Q0EHR8</accession>
<dbReference type="SUPFAM" id="SSF52540">
    <property type="entry name" value="P-loop containing nucleoside triphosphate hydrolases"/>
    <property type="match status" value="5"/>
</dbReference>
<comment type="similarity">
    <text evidence="3">Belongs to the SMC family. SMC6 subfamily.</text>
</comment>
<evidence type="ECO:0000256" key="2">
    <source>
        <dbReference type="ARBA" id="ARBA00004286"/>
    </source>
</evidence>
<evidence type="ECO:0000256" key="8">
    <source>
        <dbReference type="ARBA" id="ARBA00023054"/>
    </source>
</evidence>
<protein>
    <recommendedName>
        <fullName evidence="12">Structural maintenance of chromosomes protein 6</fullName>
    </recommendedName>
</protein>
<reference evidence="16" key="1">
    <citation type="submission" date="2022-07" db="EMBL/GenBank/DDBJ databases">
        <title>Chromosome-level genome of Muraenolepis orangiensis.</title>
        <authorList>
            <person name="Kim J."/>
        </authorList>
    </citation>
    <scope>NUCLEOTIDE SEQUENCE</scope>
    <source>
        <strain evidence="16">KU_S4_2022</strain>
        <tissue evidence="16">Muscle</tissue>
    </source>
</reference>
<keyword evidence="8 13" id="KW-0175">Coiled coil</keyword>
<evidence type="ECO:0000256" key="12">
    <source>
        <dbReference type="ARBA" id="ARBA00069480"/>
    </source>
</evidence>
<dbReference type="InterPro" id="IPR027417">
    <property type="entry name" value="P-loop_NTPase"/>
</dbReference>
<dbReference type="Pfam" id="PF15828">
    <property type="entry name" value="RDD1"/>
    <property type="match status" value="1"/>
</dbReference>
<evidence type="ECO:0000256" key="3">
    <source>
        <dbReference type="ARBA" id="ARBA00006793"/>
    </source>
</evidence>
<feature type="compositionally biased region" description="Acidic residues" evidence="14">
    <location>
        <begin position="19"/>
        <end position="44"/>
    </location>
</feature>
<feature type="domain" description="RecF/RecN/SMC N-terminal" evidence="15">
    <location>
        <begin position="1279"/>
        <end position="2277"/>
    </location>
</feature>
<feature type="coiled-coil region" evidence="13">
    <location>
        <begin position="1888"/>
        <end position="1922"/>
    </location>
</feature>
<feature type="coiled-coil region" evidence="13">
    <location>
        <begin position="1631"/>
        <end position="1679"/>
    </location>
</feature>
<evidence type="ECO:0000256" key="5">
    <source>
        <dbReference type="ARBA" id="ARBA00022741"/>
    </source>
</evidence>
<dbReference type="Proteomes" id="UP001148018">
    <property type="component" value="Unassembled WGS sequence"/>
</dbReference>
<dbReference type="GO" id="GO:0005634">
    <property type="term" value="C:nucleus"/>
    <property type="evidence" value="ECO:0007669"/>
    <property type="project" value="UniProtKB-SubCell"/>
</dbReference>
<feature type="region of interest" description="Disordered" evidence="14">
    <location>
        <begin position="2299"/>
        <end position="2318"/>
    </location>
</feature>
<dbReference type="InterPro" id="IPR031667">
    <property type="entry name" value="RDD1"/>
</dbReference>
<dbReference type="Gene3D" id="1.10.287.1490">
    <property type="match status" value="2"/>
</dbReference>
<evidence type="ECO:0000256" key="6">
    <source>
        <dbReference type="ARBA" id="ARBA00022763"/>
    </source>
</evidence>